<evidence type="ECO:0000313" key="5">
    <source>
        <dbReference type="EMBL" id="MBZ6078754.1"/>
    </source>
</evidence>
<dbReference type="Proteomes" id="UP000704176">
    <property type="component" value="Unassembled WGS sequence"/>
</dbReference>
<dbReference type="InterPro" id="IPR038352">
    <property type="entry name" value="Imelysin_sf"/>
</dbReference>
<name>A0ABS7VT65_9HYPH</name>
<organism evidence="5 6">
    <name type="scientific">Microvirga puerhi</name>
    <dbReference type="NCBI Taxonomy" id="2876078"/>
    <lineage>
        <taxon>Bacteria</taxon>
        <taxon>Pseudomonadati</taxon>
        <taxon>Pseudomonadota</taxon>
        <taxon>Alphaproteobacteria</taxon>
        <taxon>Hyphomicrobiales</taxon>
        <taxon>Methylobacteriaceae</taxon>
        <taxon>Microvirga</taxon>
    </lineage>
</organism>
<keyword evidence="2 3" id="KW-0732">Signal</keyword>
<proteinExistence type="predicted"/>
<dbReference type="InterPro" id="IPR034984">
    <property type="entry name" value="Imelysin-like_IPPA"/>
</dbReference>
<dbReference type="InterPro" id="IPR018976">
    <property type="entry name" value="Imelysin-like"/>
</dbReference>
<dbReference type="Pfam" id="PF09375">
    <property type="entry name" value="Peptidase_M75"/>
    <property type="match status" value="1"/>
</dbReference>
<feature type="signal peptide" evidence="3">
    <location>
        <begin position="1"/>
        <end position="20"/>
    </location>
</feature>
<evidence type="ECO:0000256" key="2">
    <source>
        <dbReference type="ARBA" id="ARBA00022729"/>
    </source>
</evidence>
<evidence type="ECO:0000313" key="6">
    <source>
        <dbReference type="Proteomes" id="UP000704176"/>
    </source>
</evidence>
<feature type="domain" description="Imelysin-like" evidence="4">
    <location>
        <begin position="39"/>
        <end position="316"/>
    </location>
</feature>
<dbReference type="RefSeq" id="WP_224315504.1">
    <property type="nucleotide sequence ID" value="NZ_JAIRBM010000022.1"/>
</dbReference>
<reference evidence="5 6" key="1">
    <citation type="submission" date="2021-09" db="EMBL/GenBank/DDBJ databases">
        <title>The complete genome sequence of a new microorganism.</title>
        <authorList>
            <person name="Zi Z."/>
        </authorList>
    </citation>
    <scope>NUCLEOTIDE SEQUENCE [LARGE SCALE GENOMIC DNA]</scope>
    <source>
        <strain evidence="5 6">WGZ8</strain>
    </source>
</reference>
<keyword evidence="6" id="KW-1185">Reference proteome</keyword>
<sequence length="350" mass="37729">MRIKLIAPLLCLFLTAPALAQDNTARRDTALRAARDFVIPRYETLAQATKAELEAWTRFCAAPKADEIGALKDSYQKAADAWSGIEFVLYGPISTDFRFERMAHWPERKNAIGRGLSNVLARKGSEDLTPGRFAQTSAAVQGFSALERLLYEPNAATAFTNGSEEATRRCGVAVAIAGNLARTSTQVLDEWTRPDGALAALEKGDDAKIEEAATRLSTDYLGLFDIVDDQKLGAVMGDSVDNVKPTLAESWRSGRSMRAIAINLEAAEALGRILVDPSTDEGNSLGYALRTARGMAETAPADIGKAAADPKERRNLILLRDAVHSLRETAQNAVTTALGISLGFNSRDGD</sequence>
<evidence type="ECO:0000256" key="3">
    <source>
        <dbReference type="SAM" id="SignalP"/>
    </source>
</evidence>
<gene>
    <name evidence="5" type="ORF">K9B37_21070</name>
</gene>
<accession>A0ABS7VT65</accession>
<dbReference type="EMBL" id="JAIRBM010000022">
    <property type="protein sequence ID" value="MBZ6078754.1"/>
    <property type="molecule type" value="Genomic_DNA"/>
</dbReference>
<evidence type="ECO:0000259" key="4">
    <source>
        <dbReference type="Pfam" id="PF09375"/>
    </source>
</evidence>
<dbReference type="Gene3D" id="1.20.1420.20">
    <property type="entry name" value="M75 peptidase, HXXE motif"/>
    <property type="match status" value="1"/>
</dbReference>
<comment type="subcellular location">
    <subcellularLocation>
        <location evidence="1">Cell envelope</location>
    </subcellularLocation>
</comment>
<dbReference type="CDD" id="cd14659">
    <property type="entry name" value="Imelysin-like_IPPA"/>
    <property type="match status" value="1"/>
</dbReference>
<evidence type="ECO:0000256" key="1">
    <source>
        <dbReference type="ARBA" id="ARBA00004196"/>
    </source>
</evidence>
<feature type="chain" id="PRO_5047527929" evidence="3">
    <location>
        <begin position="21"/>
        <end position="350"/>
    </location>
</feature>
<protein>
    <submittedName>
        <fullName evidence="5">Imelysin family protein</fullName>
    </submittedName>
</protein>
<comment type="caution">
    <text evidence="5">The sequence shown here is derived from an EMBL/GenBank/DDBJ whole genome shotgun (WGS) entry which is preliminary data.</text>
</comment>